<dbReference type="SMART" id="SM00054">
    <property type="entry name" value="EFh"/>
    <property type="match status" value="3"/>
</dbReference>
<proteinExistence type="predicted"/>
<dbReference type="PANTHER" id="PTHR23048:SF0">
    <property type="entry name" value="CALMODULIN LIKE 3"/>
    <property type="match status" value="1"/>
</dbReference>
<accession>A0A072PTK6</accession>
<dbReference type="GeneID" id="25276358"/>
<feature type="domain" description="EF-hand" evidence="4">
    <location>
        <begin position="51"/>
        <end position="86"/>
    </location>
</feature>
<dbReference type="HOGENOM" id="CLU_061288_22_1_1"/>
<keyword evidence="3" id="KW-0106">Calcium</keyword>
<dbReference type="GO" id="GO:0005509">
    <property type="term" value="F:calcium ion binding"/>
    <property type="evidence" value="ECO:0007669"/>
    <property type="project" value="InterPro"/>
</dbReference>
<feature type="domain" description="EF-hand" evidence="4">
    <location>
        <begin position="9"/>
        <end position="44"/>
    </location>
</feature>
<reference evidence="5 6" key="1">
    <citation type="submission" date="2013-03" db="EMBL/GenBank/DDBJ databases">
        <title>The Genome Sequence of Exophiala aquamarina CBS 119918.</title>
        <authorList>
            <consortium name="The Broad Institute Genomics Platform"/>
            <person name="Cuomo C."/>
            <person name="de Hoog S."/>
            <person name="Gorbushina A."/>
            <person name="Walker B."/>
            <person name="Young S.K."/>
            <person name="Zeng Q."/>
            <person name="Gargeya S."/>
            <person name="Fitzgerald M."/>
            <person name="Haas B."/>
            <person name="Abouelleil A."/>
            <person name="Allen A.W."/>
            <person name="Alvarado L."/>
            <person name="Arachchi H.M."/>
            <person name="Berlin A.M."/>
            <person name="Chapman S.B."/>
            <person name="Gainer-Dewar J."/>
            <person name="Goldberg J."/>
            <person name="Griggs A."/>
            <person name="Gujja S."/>
            <person name="Hansen M."/>
            <person name="Howarth C."/>
            <person name="Imamovic A."/>
            <person name="Ireland A."/>
            <person name="Larimer J."/>
            <person name="McCowan C."/>
            <person name="Murphy C."/>
            <person name="Pearson M."/>
            <person name="Poon T.W."/>
            <person name="Priest M."/>
            <person name="Roberts A."/>
            <person name="Saif S."/>
            <person name="Shea T."/>
            <person name="Sisk P."/>
            <person name="Sykes S."/>
            <person name="Wortman J."/>
            <person name="Nusbaum C."/>
            <person name="Birren B."/>
        </authorList>
    </citation>
    <scope>NUCLEOTIDE SEQUENCE [LARGE SCALE GENOMIC DNA]</scope>
    <source>
        <strain evidence="5 6">CBS 119918</strain>
    </source>
</reference>
<dbReference type="GO" id="GO:0016460">
    <property type="term" value="C:myosin II complex"/>
    <property type="evidence" value="ECO:0007669"/>
    <property type="project" value="TreeGrafter"/>
</dbReference>
<dbReference type="PANTHER" id="PTHR23048">
    <property type="entry name" value="MYOSIN LIGHT CHAIN 1, 3"/>
    <property type="match status" value="1"/>
</dbReference>
<dbReference type="STRING" id="1182545.A0A072PTK6"/>
<dbReference type="CDD" id="cd00051">
    <property type="entry name" value="EFh"/>
    <property type="match status" value="1"/>
</dbReference>
<evidence type="ECO:0000313" key="5">
    <source>
        <dbReference type="EMBL" id="KEF63434.1"/>
    </source>
</evidence>
<keyword evidence="2" id="KW-0677">Repeat</keyword>
<dbReference type="EMBL" id="AMGV01000001">
    <property type="protein sequence ID" value="KEF63434.1"/>
    <property type="molecule type" value="Genomic_DNA"/>
</dbReference>
<dbReference type="Gene3D" id="1.10.238.10">
    <property type="entry name" value="EF-hand"/>
    <property type="match status" value="1"/>
</dbReference>
<dbReference type="InterPro" id="IPR002048">
    <property type="entry name" value="EF_hand_dom"/>
</dbReference>
<dbReference type="Proteomes" id="UP000027920">
    <property type="component" value="Unassembled WGS sequence"/>
</dbReference>
<organism evidence="5 6">
    <name type="scientific">Exophiala aquamarina CBS 119918</name>
    <dbReference type="NCBI Taxonomy" id="1182545"/>
    <lineage>
        <taxon>Eukaryota</taxon>
        <taxon>Fungi</taxon>
        <taxon>Dikarya</taxon>
        <taxon>Ascomycota</taxon>
        <taxon>Pezizomycotina</taxon>
        <taxon>Eurotiomycetes</taxon>
        <taxon>Chaetothyriomycetidae</taxon>
        <taxon>Chaetothyriales</taxon>
        <taxon>Herpotrichiellaceae</taxon>
        <taxon>Exophiala</taxon>
    </lineage>
</organism>
<evidence type="ECO:0000256" key="1">
    <source>
        <dbReference type="ARBA" id="ARBA00020786"/>
    </source>
</evidence>
<dbReference type="VEuPathDB" id="FungiDB:A1O9_01412"/>
<sequence>MKRAWGRLFSEDDLTHALKDVTTDKNGNIDFQRFLAAITAEGTSSLEIDFANDEEMAKVFRIADKDGDGFLSAKEVRNFLGGGSEIDGEIDLMIEEADLDSDGRIDCEHRSYCPLAIVRSNVCPM</sequence>
<dbReference type="InterPro" id="IPR018247">
    <property type="entry name" value="EF_Hand_1_Ca_BS"/>
</dbReference>
<comment type="caution">
    <text evidence="5">The sequence shown here is derived from an EMBL/GenBank/DDBJ whole genome shotgun (WGS) entry which is preliminary data.</text>
</comment>
<gene>
    <name evidence="5" type="ORF">A1O9_01412</name>
</gene>
<evidence type="ECO:0000259" key="4">
    <source>
        <dbReference type="PROSITE" id="PS50222"/>
    </source>
</evidence>
<keyword evidence="6" id="KW-1185">Reference proteome</keyword>
<dbReference type="AlphaFoldDB" id="A0A072PTK6"/>
<protein>
    <recommendedName>
        <fullName evidence="1">Calmodulin</fullName>
    </recommendedName>
</protein>
<dbReference type="PROSITE" id="PS50222">
    <property type="entry name" value="EF_HAND_2"/>
    <property type="match status" value="2"/>
</dbReference>
<dbReference type="InterPro" id="IPR011992">
    <property type="entry name" value="EF-hand-dom_pair"/>
</dbReference>
<dbReference type="SUPFAM" id="SSF47473">
    <property type="entry name" value="EF-hand"/>
    <property type="match status" value="1"/>
</dbReference>
<evidence type="ECO:0000256" key="2">
    <source>
        <dbReference type="ARBA" id="ARBA00022737"/>
    </source>
</evidence>
<dbReference type="OrthoDB" id="26525at2759"/>
<evidence type="ECO:0000313" key="6">
    <source>
        <dbReference type="Proteomes" id="UP000027920"/>
    </source>
</evidence>
<dbReference type="RefSeq" id="XP_013266024.1">
    <property type="nucleotide sequence ID" value="XM_013410570.1"/>
</dbReference>
<dbReference type="FunFam" id="1.10.238.10:FF:000003">
    <property type="entry name" value="Calmodulin A"/>
    <property type="match status" value="1"/>
</dbReference>
<dbReference type="Pfam" id="PF13499">
    <property type="entry name" value="EF-hand_7"/>
    <property type="match status" value="1"/>
</dbReference>
<dbReference type="PROSITE" id="PS00018">
    <property type="entry name" value="EF_HAND_1"/>
    <property type="match status" value="1"/>
</dbReference>
<name>A0A072PTK6_9EURO</name>
<evidence type="ECO:0000256" key="3">
    <source>
        <dbReference type="ARBA" id="ARBA00022837"/>
    </source>
</evidence>
<dbReference type="InterPro" id="IPR050230">
    <property type="entry name" value="CALM/Myosin/TropC-like"/>
</dbReference>